<evidence type="ECO:0000256" key="13">
    <source>
        <dbReference type="SAM" id="MobiDB-lite"/>
    </source>
</evidence>
<reference evidence="15" key="1">
    <citation type="submission" date="2020-10" db="EMBL/GenBank/DDBJ databases">
        <title>Taxonomic study of unclassified bacteria belonging to the class Ktedonobacteria.</title>
        <authorList>
            <person name="Yabe S."/>
            <person name="Wang C.M."/>
            <person name="Zheng Y."/>
            <person name="Sakai Y."/>
            <person name="Cavaletti L."/>
            <person name="Monciardini P."/>
            <person name="Donadio S."/>
        </authorList>
    </citation>
    <scope>NUCLEOTIDE SEQUENCE</scope>
    <source>
        <strain evidence="15">ID150040</strain>
    </source>
</reference>
<evidence type="ECO:0008006" key="17">
    <source>
        <dbReference type="Google" id="ProtNLM"/>
    </source>
</evidence>
<keyword evidence="16" id="KW-1185">Reference proteome</keyword>
<dbReference type="InterPro" id="IPR010617">
    <property type="entry name" value="TMEM175-like"/>
</dbReference>
<feature type="transmembrane region" description="Helical" evidence="14">
    <location>
        <begin position="67"/>
        <end position="86"/>
    </location>
</feature>
<feature type="transmembrane region" description="Helical" evidence="14">
    <location>
        <begin position="138"/>
        <end position="158"/>
    </location>
</feature>
<feature type="transmembrane region" description="Helical" evidence="14">
    <location>
        <begin position="188"/>
        <end position="217"/>
    </location>
</feature>
<accession>A0A8J3IJ46</accession>
<dbReference type="AlphaFoldDB" id="A0A8J3IJ46"/>
<evidence type="ECO:0000313" key="15">
    <source>
        <dbReference type="EMBL" id="GHO92359.1"/>
    </source>
</evidence>
<dbReference type="EMBL" id="BNJK01000001">
    <property type="protein sequence ID" value="GHO92359.1"/>
    <property type="molecule type" value="Genomic_DNA"/>
</dbReference>
<sequence length="231" mass="26248">MSEHEVANRKQAEEQPALSGRGLSTNRVEALADGIFAVAMTLLVLDVHPPTVRQPPDVWFFSEWPRLFAYALSFMLLGVYWVSHHAHFQYIKRSNRTLLWVNIVFFLFISLIPFSTSWLADSVDLEYTRPIPAGTTALIFYGLHLIVIAALIALHWWYGSTNPLLIGGKAPDRHFNLSVYRRIAISPVICLVAIAFSFILPIASLICYTLIPIVYIFPGHVDLHWTRANHH</sequence>
<dbReference type="GO" id="GO:0005267">
    <property type="term" value="F:potassium channel activity"/>
    <property type="evidence" value="ECO:0007669"/>
    <property type="project" value="UniProtKB-KW"/>
</dbReference>
<dbReference type="RefSeq" id="WP_220203198.1">
    <property type="nucleotide sequence ID" value="NZ_BNJK01000001.1"/>
</dbReference>
<dbReference type="Proteomes" id="UP000597444">
    <property type="component" value="Unassembled WGS sequence"/>
</dbReference>
<evidence type="ECO:0000313" key="16">
    <source>
        <dbReference type="Proteomes" id="UP000597444"/>
    </source>
</evidence>
<comment type="catalytic activity">
    <reaction evidence="12">
        <text>K(+)(in) = K(+)(out)</text>
        <dbReference type="Rhea" id="RHEA:29463"/>
        <dbReference type="ChEBI" id="CHEBI:29103"/>
    </reaction>
</comment>
<evidence type="ECO:0000256" key="7">
    <source>
        <dbReference type="ARBA" id="ARBA00022958"/>
    </source>
</evidence>
<dbReference type="GO" id="GO:0015252">
    <property type="term" value="F:proton channel activity"/>
    <property type="evidence" value="ECO:0007669"/>
    <property type="project" value="InterPro"/>
</dbReference>
<name>A0A8J3IJ46_9CHLR</name>
<evidence type="ECO:0000256" key="3">
    <source>
        <dbReference type="ARBA" id="ARBA00022448"/>
    </source>
</evidence>
<dbReference type="PANTHER" id="PTHR31462">
    <property type="entry name" value="ENDOSOMAL/LYSOSOMAL POTASSIUM CHANNEL TMEM175"/>
    <property type="match status" value="1"/>
</dbReference>
<evidence type="ECO:0000256" key="9">
    <source>
        <dbReference type="ARBA" id="ARBA00023065"/>
    </source>
</evidence>
<evidence type="ECO:0000256" key="11">
    <source>
        <dbReference type="ARBA" id="ARBA00023303"/>
    </source>
</evidence>
<dbReference type="PANTHER" id="PTHR31462:SF5">
    <property type="entry name" value="ENDOSOMAL_LYSOSOMAL PROTON CHANNEL TMEM175"/>
    <property type="match status" value="1"/>
</dbReference>
<feature type="compositionally biased region" description="Basic and acidic residues" evidence="13">
    <location>
        <begin position="1"/>
        <end position="13"/>
    </location>
</feature>
<keyword evidence="10 14" id="KW-0472">Membrane</keyword>
<evidence type="ECO:0000256" key="4">
    <source>
        <dbReference type="ARBA" id="ARBA00022538"/>
    </source>
</evidence>
<evidence type="ECO:0000256" key="2">
    <source>
        <dbReference type="ARBA" id="ARBA00006920"/>
    </source>
</evidence>
<gene>
    <name evidence="15" type="ORF">KSF_024070</name>
</gene>
<comment type="similarity">
    <text evidence="2">Belongs to the TMEM175 family.</text>
</comment>
<keyword evidence="3" id="KW-0813">Transport</keyword>
<evidence type="ECO:0000256" key="1">
    <source>
        <dbReference type="ARBA" id="ARBA00004141"/>
    </source>
</evidence>
<comment type="caution">
    <text evidence="15">The sequence shown here is derived from an EMBL/GenBank/DDBJ whole genome shotgun (WGS) entry which is preliminary data.</text>
</comment>
<evidence type="ECO:0000256" key="5">
    <source>
        <dbReference type="ARBA" id="ARBA00022692"/>
    </source>
</evidence>
<dbReference type="GO" id="GO:0016020">
    <property type="term" value="C:membrane"/>
    <property type="evidence" value="ECO:0007669"/>
    <property type="project" value="UniProtKB-SubCell"/>
</dbReference>
<feature type="region of interest" description="Disordered" evidence="13">
    <location>
        <begin position="1"/>
        <end position="20"/>
    </location>
</feature>
<feature type="transmembrane region" description="Helical" evidence="14">
    <location>
        <begin position="30"/>
        <end position="47"/>
    </location>
</feature>
<keyword evidence="4" id="KW-0633">Potassium transport</keyword>
<evidence type="ECO:0000256" key="6">
    <source>
        <dbReference type="ARBA" id="ARBA00022826"/>
    </source>
</evidence>
<keyword evidence="9" id="KW-0406">Ion transport</keyword>
<keyword evidence="7" id="KW-0630">Potassium</keyword>
<proteinExistence type="inferred from homology"/>
<keyword evidence="5 14" id="KW-0812">Transmembrane</keyword>
<evidence type="ECO:0000256" key="14">
    <source>
        <dbReference type="SAM" id="Phobius"/>
    </source>
</evidence>
<organism evidence="15 16">
    <name type="scientific">Reticulibacter mediterranei</name>
    <dbReference type="NCBI Taxonomy" id="2778369"/>
    <lineage>
        <taxon>Bacteria</taxon>
        <taxon>Bacillati</taxon>
        <taxon>Chloroflexota</taxon>
        <taxon>Ktedonobacteria</taxon>
        <taxon>Ktedonobacterales</taxon>
        <taxon>Reticulibacteraceae</taxon>
        <taxon>Reticulibacter</taxon>
    </lineage>
</organism>
<evidence type="ECO:0000256" key="8">
    <source>
        <dbReference type="ARBA" id="ARBA00022989"/>
    </source>
</evidence>
<protein>
    <recommendedName>
        <fullName evidence="17">DUF1211 domain-containing protein</fullName>
    </recommendedName>
</protein>
<keyword evidence="8 14" id="KW-1133">Transmembrane helix</keyword>
<feature type="transmembrane region" description="Helical" evidence="14">
    <location>
        <begin position="98"/>
        <end position="118"/>
    </location>
</feature>
<dbReference type="Pfam" id="PF06736">
    <property type="entry name" value="TMEM175"/>
    <property type="match status" value="1"/>
</dbReference>
<evidence type="ECO:0000256" key="10">
    <source>
        <dbReference type="ARBA" id="ARBA00023136"/>
    </source>
</evidence>
<keyword evidence="6" id="KW-0631">Potassium channel</keyword>
<keyword evidence="11" id="KW-0407">Ion channel</keyword>
<evidence type="ECO:0000256" key="12">
    <source>
        <dbReference type="ARBA" id="ARBA00034430"/>
    </source>
</evidence>
<comment type="subcellular location">
    <subcellularLocation>
        <location evidence="1">Membrane</location>
        <topology evidence="1">Multi-pass membrane protein</topology>
    </subcellularLocation>
</comment>